<evidence type="ECO:0000256" key="1">
    <source>
        <dbReference type="SAM" id="MobiDB-lite"/>
    </source>
</evidence>
<dbReference type="GO" id="GO:0045600">
    <property type="term" value="P:positive regulation of fat cell differentiation"/>
    <property type="evidence" value="ECO:0007669"/>
    <property type="project" value="InterPro"/>
</dbReference>
<dbReference type="PANTHER" id="PTHR39227:SF1">
    <property type="entry name" value="ADIPOGENESIS REGULATORY FACTOR"/>
    <property type="match status" value="1"/>
</dbReference>
<dbReference type="PANTHER" id="PTHR39227">
    <property type="entry name" value="ADIPOGENESIS REGULATORY FACTOR"/>
    <property type="match status" value="1"/>
</dbReference>
<feature type="region of interest" description="Disordered" evidence="1">
    <location>
        <begin position="392"/>
        <end position="428"/>
    </location>
</feature>
<keyword evidence="2" id="KW-0812">Transmembrane</keyword>
<dbReference type="Proteomes" id="UP000663836">
    <property type="component" value="Unassembled WGS sequence"/>
</dbReference>
<feature type="compositionally biased region" description="Low complexity" evidence="1">
    <location>
        <begin position="485"/>
        <end position="497"/>
    </location>
</feature>
<evidence type="ECO:0000313" key="3">
    <source>
        <dbReference type="EMBL" id="CAF3704596.1"/>
    </source>
</evidence>
<comment type="caution">
    <text evidence="3">The sequence shown here is derived from an EMBL/GenBank/DDBJ whole genome shotgun (WGS) entry which is preliminary data.</text>
</comment>
<keyword evidence="2" id="KW-1133">Transmembrane helix</keyword>
<feature type="transmembrane region" description="Helical" evidence="2">
    <location>
        <begin position="12"/>
        <end position="34"/>
    </location>
</feature>
<sequence length="589" mass="66025">METKVFIRCMYNALKFTCIYLLFFALIWICLQFYESRMSLSKKKTWLCLRFSTLPYSLSEECIIFNVTCYSNGKIIFHGINNTAYTGKKIFQLQTNRMITLNEFIQTHSFISDIQSIRILFHIESSHNNNEIYFWRNDTITYRILISLLNIDKLSSYKHWPILLRTTYILSNIQQRKESKHFINISSKQIQTRQQFKRSIKNQNSIRSTRTKRLIVPIAKSSYTPNDNNNIFPDNTGLIVSSLQTLEFITEKFNDNICFSSQVIESKFDLIDACLSTNDIIGDNQFYALRDQFTWFLNQTKWPNGLIDSQAKNAVNDVVNNRSKLIGPNDSRITTAQALVNDLESTSSIKPTLQQTLDNIKASFNQTTISFNGTLEAVTTISSANTTFHTTIGPSNEPLQTTVSTSGETLHSTPGGSNKTQQTTVSSADTTLHTTVSSSNETLQTTVITSGETFHSTPGGSNETVHTTVSSANTTLHTRVGPSNETTQTTVRTSSETFHSTLGGSNETVQTTVSLADTTLHTTVGPSNETLQPIVSTSGETFHSTLGRSNETLKTTVSSFNETLDTTIGIYTLEAESTTKLWSTESLNR</sequence>
<accession>A0A818VBL5</accession>
<gene>
    <name evidence="3" type="ORF">JBS370_LOCUS9731</name>
</gene>
<dbReference type="SUPFAM" id="SSF58113">
    <property type="entry name" value="Apolipoprotein A-I"/>
    <property type="match status" value="1"/>
</dbReference>
<name>A0A818VBL5_9BILA</name>
<feature type="region of interest" description="Disordered" evidence="1">
    <location>
        <begin position="476"/>
        <end position="504"/>
    </location>
</feature>
<dbReference type="GO" id="GO:0005634">
    <property type="term" value="C:nucleus"/>
    <property type="evidence" value="ECO:0007669"/>
    <property type="project" value="InterPro"/>
</dbReference>
<dbReference type="Gene3D" id="1.20.120.20">
    <property type="entry name" value="Apolipoprotein"/>
    <property type="match status" value="1"/>
</dbReference>
<keyword evidence="2" id="KW-0472">Membrane</keyword>
<dbReference type="InterPro" id="IPR034450">
    <property type="entry name" value="ADIRF"/>
</dbReference>
<reference evidence="3" key="1">
    <citation type="submission" date="2021-02" db="EMBL/GenBank/DDBJ databases">
        <authorList>
            <person name="Nowell W R."/>
        </authorList>
    </citation>
    <scope>NUCLEOTIDE SEQUENCE</scope>
</reference>
<organism evidence="3 4">
    <name type="scientific">Rotaria sordida</name>
    <dbReference type="NCBI Taxonomy" id="392033"/>
    <lineage>
        <taxon>Eukaryota</taxon>
        <taxon>Metazoa</taxon>
        <taxon>Spiralia</taxon>
        <taxon>Gnathifera</taxon>
        <taxon>Rotifera</taxon>
        <taxon>Eurotatoria</taxon>
        <taxon>Bdelloidea</taxon>
        <taxon>Philodinida</taxon>
        <taxon>Philodinidae</taxon>
        <taxon>Rotaria</taxon>
    </lineage>
</organism>
<dbReference type="AlphaFoldDB" id="A0A818VBL5"/>
<proteinExistence type="predicted"/>
<protein>
    <submittedName>
        <fullName evidence="3">Uncharacterized protein</fullName>
    </submittedName>
</protein>
<evidence type="ECO:0000313" key="4">
    <source>
        <dbReference type="Proteomes" id="UP000663836"/>
    </source>
</evidence>
<dbReference type="EMBL" id="CAJOBD010000674">
    <property type="protein sequence ID" value="CAF3704596.1"/>
    <property type="molecule type" value="Genomic_DNA"/>
</dbReference>
<evidence type="ECO:0000256" key="2">
    <source>
        <dbReference type="SAM" id="Phobius"/>
    </source>
</evidence>